<evidence type="ECO:0000256" key="1">
    <source>
        <dbReference type="SAM" id="MobiDB-lite"/>
    </source>
</evidence>
<feature type="region of interest" description="Disordered" evidence="1">
    <location>
        <begin position="1"/>
        <end position="43"/>
    </location>
</feature>
<sequence>MEKVMRGRRKPLPSKEQHRRPATSDRRQLSERMKVTKEKQRGEIEVVLSSPPVKLEMSPSRFRRRLRGMWGLLKPGWPSQACSGVSWLETTASVGSSTTKRGLVNTSADYIRGVACACTLKDSTVSAWFVMAYSRATLTHR</sequence>
<keyword evidence="3" id="KW-1185">Reference proteome</keyword>
<dbReference type="EMBL" id="BAUL01000055">
    <property type="protein sequence ID" value="GAD93379.1"/>
    <property type="molecule type" value="Genomic_DNA"/>
</dbReference>
<reference evidence="3" key="1">
    <citation type="journal article" date="2014" name="Genome Announc.">
        <title>Draft genome sequence of the formaldehyde-resistant fungus Byssochlamys spectabilis No. 5 (anamorph Paecilomyces variotii No. 5) (NBRC109023).</title>
        <authorList>
            <person name="Oka T."/>
            <person name="Ekino K."/>
            <person name="Fukuda K."/>
            <person name="Nomura Y."/>
        </authorList>
    </citation>
    <scope>NUCLEOTIDE SEQUENCE [LARGE SCALE GENOMIC DNA]</scope>
    <source>
        <strain evidence="3">No. 5 / NBRC 109023</strain>
    </source>
</reference>
<dbReference type="Proteomes" id="UP000018001">
    <property type="component" value="Unassembled WGS sequence"/>
</dbReference>
<evidence type="ECO:0000313" key="2">
    <source>
        <dbReference type="EMBL" id="GAD93379.1"/>
    </source>
</evidence>
<accession>V5FAI9</accession>
<name>V5FAI9_BYSSN</name>
<comment type="caution">
    <text evidence="2">The sequence shown here is derived from an EMBL/GenBank/DDBJ whole genome shotgun (WGS) entry which is preliminary data.</text>
</comment>
<feature type="compositionally biased region" description="Basic and acidic residues" evidence="1">
    <location>
        <begin position="22"/>
        <end position="43"/>
    </location>
</feature>
<gene>
    <name evidence="2" type="ORF">PVAR5_1989</name>
</gene>
<dbReference type="AlphaFoldDB" id="V5FAI9"/>
<feature type="compositionally biased region" description="Basic residues" evidence="1">
    <location>
        <begin position="1"/>
        <end position="21"/>
    </location>
</feature>
<protein>
    <submittedName>
        <fullName evidence="2">Uncharacterized protein</fullName>
    </submittedName>
</protein>
<proteinExistence type="predicted"/>
<evidence type="ECO:0000313" key="3">
    <source>
        <dbReference type="Proteomes" id="UP000018001"/>
    </source>
</evidence>
<organism evidence="2 3">
    <name type="scientific">Byssochlamys spectabilis (strain No. 5 / NBRC 109023)</name>
    <name type="common">Paecilomyces variotii</name>
    <dbReference type="NCBI Taxonomy" id="1356009"/>
    <lineage>
        <taxon>Eukaryota</taxon>
        <taxon>Fungi</taxon>
        <taxon>Dikarya</taxon>
        <taxon>Ascomycota</taxon>
        <taxon>Pezizomycotina</taxon>
        <taxon>Eurotiomycetes</taxon>
        <taxon>Eurotiomycetidae</taxon>
        <taxon>Eurotiales</taxon>
        <taxon>Thermoascaceae</taxon>
        <taxon>Paecilomyces</taxon>
    </lineage>
</organism>
<dbReference type="HOGENOM" id="CLU_1825030_0_0_1"/>
<dbReference type="InParanoid" id="V5FAI9"/>